<protein>
    <submittedName>
        <fullName evidence="3">Phosphotransferase</fullName>
    </submittedName>
</protein>
<evidence type="ECO:0000313" key="4">
    <source>
        <dbReference type="Proteomes" id="UP001620597"/>
    </source>
</evidence>
<comment type="caution">
    <text evidence="3">The sequence shown here is derived from an EMBL/GenBank/DDBJ whole genome shotgun (WGS) entry which is preliminary data.</text>
</comment>
<proteinExistence type="inferred from homology"/>
<dbReference type="PANTHER" id="PTHR21064">
    <property type="entry name" value="AMINOGLYCOSIDE PHOSPHOTRANSFERASE DOMAIN-CONTAINING PROTEIN-RELATED"/>
    <property type="match status" value="1"/>
</dbReference>
<dbReference type="InterPro" id="IPR011009">
    <property type="entry name" value="Kinase-like_dom_sf"/>
</dbReference>
<dbReference type="SUPFAM" id="SSF56112">
    <property type="entry name" value="Protein kinase-like (PK-like)"/>
    <property type="match status" value="1"/>
</dbReference>
<comment type="similarity">
    <text evidence="1">Belongs to the pseudomonas-type ThrB family.</text>
</comment>
<feature type="domain" description="Aminoglycoside phosphotransferase" evidence="2">
    <location>
        <begin position="39"/>
        <end position="275"/>
    </location>
</feature>
<dbReference type="RefSeq" id="WP_369854758.1">
    <property type="nucleotide sequence ID" value="NZ_JBBKTX010000029.1"/>
</dbReference>
<accession>A0ABW8NMZ5</accession>
<reference evidence="3 4" key="1">
    <citation type="submission" date="2024-03" db="EMBL/GenBank/DDBJ databases">
        <title>High-quality draft genome sequence of Oceanobacter sp. wDCs-4.</title>
        <authorList>
            <person name="Dong C."/>
        </authorList>
    </citation>
    <scope>NUCLEOTIDE SEQUENCE [LARGE SCALE GENOMIC DNA]</scope>
    <source>
        <strain evidence="4">wDCs-4</strain>
    </source>
</reference>
<keyword evidence="4" id="KW-1185">Reference proteome</keyword>
<dbReference type="InterPro" id="IPR050249">
    <property type="entry name" value="Pseudomonas-type_ThrB"/>
</dbReference>
<evidence type="ECO:0000256" key="1">
    <source>
        <dbReference type="ARBA" id="ARBA00038240"/>
    </source>
</evidence>
<sequence length="335" mass="37460">MTGIYDDDFVYRLQQGVSQLAPRWGAGTDVSVRLLTLSENATFLLEQPGKDPLVIRVHRPDYHSRAEIESELSWIQALRASHVVTTPALIPLDDGSLIASFDDQGQTRYVVAFAFMPGKEPDADANLIPGFELLGATSARLHQQASTWPLPTGFSRKTWNFDSAFGSQPLWGDWRAAPGLSAPDQSLLQRLCDQLQQRLAHYGASADRFGLVHADLRLANLLVNNDQLAVIDFDDCGFSWFMYDFAAAISFYETSPLVPDLQQAWLRGYRSVRPLADEHIQMIPDFILFRRLLLTAWVASHPETATAAAAGHETYTAGTVELARQWLRQQQEDTQ</sequence>
<dbReference type="EMBL" id="JBBKTX010000029">
    <property type="protein sequence ID" value="MFK4754362.1"/>
    <property type="molecule type" value="Genomic_DNA"/>
</dbReference>
<name>A0ABW8NMZ5_9GAMM</name>
<evidence type="ECO:0000259" key="2">
    <source>
        <dbReference type="Pfam" id="PF01636"/>
    </source>
</evidence>
<dbReference type="PANTHER" id="PTHR21064:SF6">
    <property type="entry name" value="AMINOGLYCOSIDE PHOSPHOTRANSFERASE DOMAIN-CONTAINING PROTEIN"/>
    <property type="match status" value="1"/>
</dbReference>
<organism evidence="3 4">
    <name type="scientific">Oceanobacter antarcticus</name>
    <dbReference type="NCBI Taxonomy" id="3133425"/>
    <lineage>
        <taxon>Bacteria</taxon>
        <taxon>Pseudomonadati</taxon>
        <taxon>Pseudomonadota</taxon>
        <taxon>Gammaproteobacteria</taxon>
        <taxon>Oceanospirillales</taxon>
        <taxon>Oceanospirillaceae</taxon>
        <taxon>Oceanobacter</taxon>
    </lineage>
</organism>
<dbReference type="Pfam" id="PF01636">
    <property type="entry name" value="APH"/>
    <property type="match status" value="1"/>
</dbReference>
<evidence type="ECO:0000313" key="3">
    <source>
        <dbReference type="EMBL" id="MFK4754362.1"/>
    </source>
</evidence>
<dbReference type="Gene3D" id="3.90.1200.10">
    <property type="match status" value="1"/>
</dbReference>
<gene>
    <name evidence="3" type="ORF">WG929_18300</name>
</gene>
<dbReference type="InterPro" id="IPR002575">
    <property type="entry name" value="Aminoglycoside_PTrfase"/>
</dbReference>
<dbReference type="Proteomes" id="UP001620597">
    <property type="component" value="Unassembled WGS sequence"/>
</dbReference>